<accession>A0AA39WJF7</accession>
<keyword evidence="3" id="KW-1185">Reference proteome</keyword>
<feature type="signal peptide" evidence="1">
    <location>
        <begin position="1"/>
        <end position="24"/>
    </location>
</feature>
<reference evidence="2" key="1">
    <citation type="submission" date="2023-06" db="EMBL/GenBank/DDBJ databases">
        <title>Genome-scale phylogeny and comparative genomics of the fungal order Sordariales.</title>
        <authorList>
            <consortium name="Lawrence Berkeley National Laboratory"/>
            <person name="Hensen N."/>
            <person name="Bonometti L."/>
            <person name="Westerberg I."/>
            <person name="Brannstrom I.O."/>
            <person name="Guillou S."/>
            <person name="Cros-Aarteil S."/>
            <person name="Calhoun S."/>
            <person name="Haridas S."/>
            <person name="Kuo A."/>
            <person name="Mondo S."/>
            <person name="Pangilinan J."/>
            <person name="Riley R."/>
            <person name="Labutti K."/>
            <person name="Andreopoulos B."/>
            <person name="Lipzen A."/>
            <person name="Chen C."/>
            <person name="Yanf M."/>
            <person name="Daum C."/>
            <person name="Ng V."/>
            <person name="Clum A."/>
            <person name="Steindorff A."/>
            <person name="Ohm R."/>
            <person name="Martin F."/>
            <person name="Silar P."/>
            <person name="Natvig D."/>
            <person name="Lalanne C."/>
            <person name="Gautier V."/>
            <person name="Ament-Velasquez S.L."/>
            <person name="Kruys A."/>
            <person name="Hutchinson M.I."/>
            <person name="Powell A.J."/>
            <person name="Barry K."/>
            <person name="Miller A.N."/>
            <person name="Grigoriev I.V."/>
            <person name="Debuchy R."/>
            <person name="Gladieux P."/>
            <person name="Thoren M.H."/>
            <person name="Johannesson H."/>
        </authorList>
    </citation>
    <scope>NUCLEOTIDE SEQUENCE</scope>
    <source>
        <strain evidence="2">CBS 606.72</strain>
    </source>
</reference>
<comment type="caution">
    <text evidence="2">The sequence shown here is derived from an EMBL/GenBank/DDBJ whole genome shotgun (WGS) entry which is preliminary data.</text>
</comment>
<dbReference type="Proteomes" id="UP001175000">
    <property type="component" value="Unassembled WGS sequence"/>
</dbReference>
<evidence type="ECO:0000256" key="1">
    <source>
        <dbReference type="SAM" id="SignalP"/>
    </source>
</evidence>
<proteinExistence type="predicted"/>
<dbReference type="EMBL" id="JAULSU010000005">
    <property type="protein sequence ID" value="KAK0616425.1"/>
    <property type="molecule type" value="Genomic_DNA"/>
</dbReference>
<feature type="chain" id="PRO_5041409949" evidence="1">
    <location>
        <begin position="25"/>
        <end position="171"/>
    </location>
</feature>
<keyword evidence="1" id="KW-0732">Signal</keyword>
<sequence>MRFNNNILLAATYAVTVLTPGAMAGGSLALRGLGETLGMAAVDIIVGEPVFNDRRRGNHYRDYSNGNNGTKDVAVGVLATQYLSAIDSCNIGLAGTTAKIDLVDGQKGKIKLSGLTSACIYAHATWNRLPGLAELNALFGAVEVMGDDSIEVTLAPAMVSWLDKYTSFYRM</sequence>
<organism evidence="2 3">
    <name type="scientific">Immersiella caudata</name>
    <dbReference type="NCBI Taxonomy" id="314043"/>
    <lineage>
        <taxon>Eukaryota</taxon>
        <taxon>Fungi</taxon>
        <taxon>Dikarya</taxon>
        <taxon>Ascomycota</taxon>
        <taxon>Pezizomycotina</taxon>
        <taxon>Sordariomycetes</taxon>
        <taxon>Sordariomycetidae</taxon>
        <taxon>Sordariales</taxon>
        <taxon>Lasiosphaeriaceae</taxon>
        <taxon>Immersiella</taxon>
    </lineage>
</organism>
<evidence type="ECO:0000313" key="3">
    <source>
        <dbReference type="Proteomes" id="UP001175000"/>
    </source>
</evidence>
<name>A0AA39WJF7_9PEZI</name>
<gene>
    <name evidence="2" type="ORF">B0T14DRAFT_555965</name>
</gene>
<protein>
    <submittedName>
        <fullName evidence="2">Uncharacterized protein</fullName>
    </submittedName>
</protein>
<dbReference type="AlphaFoldDB" id="A0AA39WJF7"/>
<evidence type="ECO:0000313" key="2">
    <source>
        <dbReference type="EMBL" id="KAK0616425.1"/>
    </source>
</evidence>